<dbReference type="AlphaFoldDB" id="A0A1V6N2I6"/>
<dbReference type="SUPFAM" id="SSF51735">
    <property type="entry name" value="NAD(P)-binding Rossmann-fold domains"/>
    <property type="match status" value="1"/>
</dbReference>
<dbReference type="Pfam" id="PF03807">
    <property type="entry name" value="F420_oxidored"/>
    <property type="match status" value="1"/>
</dbReference>
<gene>
    <name evidence="3" type="primary">fno</name>
    <name evidence="3" type="ORF">MBBAR_7c00360</name>
</gene>
<dbReference type="GO" id="GO:0070967">
    <property type="term" value="F:coenzyme F420 binding"/>
    <property type="evidence" value="ECO:0007669"/>
    <property type="project" value="InterPro"/>
</dbReference>
<dbReference type="OrthoDB" id="8635at2157"/>
<name>A0A1V6N2I6_METAZ</name>
<feature type="domain" description="Pyrroline-5-carboxylate reductase catalytic N-terminal" evidence="2">
    <location>
        <begin position="2"/>
        <end position="101"/>
    </location>
</feature>
<dbReference type="InterPro" id="IPR028939">
    <property type="entry name" value="P5C_Rdtase_cat_N"/>
</dbReference>
<keyword evidence="1 3" id="KW-0560">Oxidoreductase</keyword>
<evidence type="ECO:0000313" key="4">
    <source>
        <dbReference type="Proteomes" id="UP000191661"/>
    </source>
</evidence>
<dbReference type="EMBL" id="JXMW01000007">
    <property type="protein sequence ID" value="OQD58864.1"/>
    <property type="molecule type" value="Genomic_DNA"/>
</dbReference>
<dbReference type="GO" id="GO:0008823">
    <property type="term" value="F:cupric reductase (NADH) activity"/>
    <property type="evidence" value="ECO:0007669"/>
    <property type="project" value="TreeGrafter"/>
</dbReference>
<dbReference type="GO" id="GO:0015677">
    <property type="term" value="P:copper ion import"/>
    <property type="evidence" value="ECO:0007669"/>
    <property type="project" value="TreeGrafter"/>
</dbReference>
<dbReference type="GO" id="GO:0005886">
    <property type="term" value="C:plasma membrane"/>
    <property type="evidence" value="ECO:0007669"/>
    <property type="project" value="TreeGrafter"/>
</dbReference>
<protein>
    <submittedName>
        <fullName evidence="3">F420H2:NADP oxidoreductase</fullName>
        <ecNumber evidence="3">1.6.99.-</ecNumber>
    </submittedName>
</protein>
<dbReference type="Gene3D" id="3.40.50.720">
    <property type="entry name" value="NAD(P)-binding Rossmann-like Domain"/>
    <property type="match status" value="1"/>
</dbReference>
<dbReference type="GO" id="GO:0016651">
    <property type="term" value="F:oxidoreductase activity, acting on NAD(P)H"/>
    <property type="evidence" value="ECO:0007669"/>
    <property type="project" value="InterPro"/>
</dbReference>
<comment type="caution">
    <text evidence="3">The sequence shown here is derived from an EMBL/GenBank/DDBJ whole genome shotgun (WGS) entry which is preliminary data.</text>
</comment>
<evidence type="ECO:0000256" key="1">
    <source>
        <dbReference type="ARBA" id="ARBA00023002"/>
    </source>
</evidence>
<dbReference type="PANTHER" id="PTHR14239">
    <property type="entry name" value="DUDULIN-RELATED"/>
    <property type="match status" value="1"/>
</dbReference>
<dbReference type="InterPro" id="IPR010185">
    <property type="entry name" value="NpdG"/>
</dbReference>
<organism evidence="3 4">
    <name type="scientific">Methanobrevibacter arboriphilus JCM 13429 = DSM 1125</name>
    <dbReference type="NCBI Taxonomy" id="1300164"/>
    <lineage>
        <taxon>Archaea</taxon>
        <taxon>Methanobacteriati</taxon>
        <taxon>Methanobacteriota</taxon>
        <taxon>Methanomada group</taxon>
        <taxon>Methanobacteria</taxon>
        <taxon>Methanobacteriales</taxon>
        <taxon>Methanobacteriaceae</taxon>
        <taxon>Methanobrevibacter</taxon>
    </lineage>
</organism>
<dbReference type="InterPro" id="IPR036291">
    <property type="entry name" value="NAD(P)-bd_dom_sf"/>
</dbReference>
<keyword evidence="4" id="KW-1185">Reference proteome</keyword>
<evidence type="ECO:0000313" key="3">
    <source>
        <dbReference type="EMBL" id="OQD58864.1"/>
    </source>
</evidence>
<accession>A0A1V6N2I6</accession>
<dbReference type="NCBIfam" id="TIGR01915">
    <property type="entry name" value="npdG"/>
    <property type="match status" value="1"/>
</dbReference>
<dbReference type="GO" id="GO:0052851">
    <property type="term" value="F:ferric-chelate reductase (NADPH) activity"/>
    <property type="evidence" value="ECO:0007669"/>
    <property type="project" value="TreeGrafter"/>
</dbReference>
<dbReference type="PANTHER" id="PTHR14239:SF0">
    <property type="entry name" value="F420-DEPENDENT NADP REDUCTASE"/>
    <property type="match status" value="1"/>
</dbReference>
<dbReference type="GO" id="GO:0006740">
    <property type="term" value="P:NADPH regeneration"/>
    <property type="evidence" value="ECO:0007669"/>
    <property type="project" value="InterPro"/>
</dbReference>
<dbReference type="RefSeq" id="WP_080460286.1">
    <property type="nucleotide sequence ID" value="NZ_BBET01000213.1"/>
</dbReference>
<sequence length="226" mass="24085">MKIAIIGGTGDQGLGLALRYAKSGEDVVIGSRKAEKAENAVAEIENLLGKTNIENLEGLSNPDATIIADIIILTVPLQAQKATLDSIKDYLDGKIIIDATASLSSNIGGFPTEFIEVWEGSAAERTAAILKDKDVSIVSAYSNICSSSLMDHEEEIDCDCLVCGDDDESKLKAIELVNKLPGVNAIDCGSLSRTRIVEKITPLLIGLNIKNRVHHAGIRITGLDKK</sequence>
<dbReference type="Proteomes" id="UP000191661">
    <property type="component" value="Unassembled WGS sequence"/>
</dbReference>
<reference evidence="3 4" key="1">
    <citation type="submission" date="2014-12" db="EMBL/GenBank/DDBJ databases">
        <title>Genome sequence of Methanobrevibacter arboriphilicus DH1, DSM1125.</title>
        <authorList>
            <person name="Poehlein A."/>
            <person name="Thauer R.K."/>
            <person name="Seedorf H."/>
            <person name="Daniel R."/>
        </authorList>
    </citation>
    <scope>NUCLEOTIDE SEQUENCE [LARGE SCALE GENOMIC DNA]</scope>
    <source>
        <strain evidence="3 4">DH1</strain>
    </source>
</reference>
<dbReference type="GO" id="GO:0050661">
    <property type="term" value="F:NADP binding"/>
    <property type="evidence" value="ECO:0007669"/>
    <property type="project" value="InterPro"/>
</dbReference>
<proteinExistence type="predicted"/>
<dbReference type="EC" id="1.6.99.-" evidence="3"/>
<dbReference type="InterPro" id="IPR051267">
    <property type="entry name" value="STEAP_metalloreductase"/>
</dbReference>
<evidence type="ECO:0000259" key="2">
    <source>
        <dbReference type="Pfam" id="PF03807"/>
    </source>
</evidence>